<organism evidence="3 4">
    <name type="scientific">Centaurea solstitialis</name>
    <name type="common">yellow star-thistle</name>
    <dbReference type="NCBI Taxonomy" id="347529"/>
    <lineage>
        <taxon>Eukaryota</taxon>
        <taxon>Viridiplantae</taxon>
        <taxon>Streptophyta</taxon>
        <taxon>Embryophyta</taxon>
        <taxon>Tracheophyta</taxon>
        <taxon>Spermatophyta</taxon>
        <taxon>Magnoliopsida</taxon>
        <taxon>eudicotyledons</taxon>
        <taxon>Gunneridae</taxon>
        <taxon>Pentapetalae</taxon>
        <taxon>asterids</taxon>
        <taxon>campanulids</taxon>
        <taxon>Asterales</taxon>
        <taxon>Asteraceae</taxon>
        <taxon>Carduoideae</taxon>
        <taxon>Cardueae</taxon>
        <taxon>Centaureinae</taxon>
        <taxon>Centaurea</taxon>
    </lineage>
</organism>
<dbReference type="AlphaFoldDB" id="A0AA38S3P9"/>
<proteinExistence type="predicted"/>
<evidence type="ECO:0000313" key="3">
    <source>
        <dbReference type="EMBL" id="KAJ9535104.1"/>
    </source>
</evidence>
<dbReference type="Pfam" id="PF14223">
    <property type="entry name" value="Retrotran_gag_2"/>
    <property type="match status" value="1"/>
</dbReference>
<comment type="caution">
    <text evidence="3">The sequence shown here is derived from an EMBL/GenBank/DDBJ whole genome shotgun (WGS) entry which is preliminary data.</text>
</comment>
<dbReference type="GO" id="GO:0008270">
    <property type="term" value="F:zinc ion binding"/>
    <property type="evidence" value="ECO:0007669"/>
    <property type="project" value="UniProtKB-KW"/>
</dbReference>
<keyword evidence="1" id="KW-0863">Zinc-finger</keyword>
<dbReference type="Proteomes" id="UP001172457">
    <property type="component" value="Unassembled WGS sequence"/>
</dbReference>
<evidence type="ECO:0000259" key="2">
    <source>
        <dbReference type="PROSITE" id="PS50158"/>
    </source>
</evidence>
<reference evidence="3" key="1">
    <citation type="submission" date="2023-03" db="EMBL/GenBank/DDBJ databases">
        <title>Chromosome-scale reference genome and RAD-based genetic map of yellow starthistle (Centaurea solstitialis) reveal putative structural variation and QTLs associated with invader traits.</title>
        <authorList>
            <person name="Reatini B."/>
            <person name="Cang F.A."/>
            <person name="Jiang Q."/>
            <person name="Mckibben M.T.W."/>
            <person name="Barker M.S."/>
            <person name="Rieseberg L.H."/>
            <person name="Dlugosch K.M."/>
        </authorList>
    </citation>
    <scope>NUCLEOTIDE SEQUENCE</scope>
    <source>
        <strain evidence="3">CAN-66</strain>
        <tissue evidence="3">Leaf</tissue>
    </source>
</reference>
<keyword evidence="1" id="KW-0862">Zinc</keyword>
<gene>
    <name evidence="3" type="ORF">OSB04_un001818</name>
</gene>
<dbReference type="SUPFAM" id="SSF57756">
    <property type="entry name" value="Retrovirus zinc finger-like domains"/>
    <property type="match status" value="1"/>
</dbReference>
<sequence>MDTSASINFAVPNASASGFVNFNLIPILTGSNYKQWRAQIEFYLQFNQEMDYCLRVEKPAELTENSTVAEINAHAKWHKTNRMAKSVIKFSMGDIVRGSIEEPETAIDYLKNIAEKYKESDIAEGARLSKMFNELKFSGEGNVRDHLLSMIEINQKLRDLDIGVKDEQVVHMGLQSLPIAYSNLRSMYNAQDKKWDLNKLISVCCEEQERIKKETPMILLLEKPKEKKEHKYKPKKTTNFKAIRKTTDKEGSNTFKYKCYFCKKVGHMKKECSGFKAWMAKKGYDKREKTPEEV</sequence>
<keyword evidence="1" id="KW-0479">Metal-binding</keyword>
<dbReference type="PANTHER" id="PTHR35317:SF23">
    <property type="entry name" value="OS04G0629600 PROTEIN"/>
    <property type="match status" value="1"/>
</dbReference>
<dbReference type="InterPro" id="IPR036875">
    <property type="entry name" value="Znf_CCHC_sf"/>
</dbReference>
<dbReference type="EMBL" id="JARYMX010000736">
    <property type="protein sequence ID" value="KAJ9535104.1"/>
    <property type="molecule type" value="Genomic_DNA"/>
</dbReference>
<keyword evidence="4" id="KW-1185">Reference proteome</keyword>
<evidence type="ECO:0000256" key="1">
    <source>
        <dbReference type="PROSITE-ProRule" id="PRU00047"/>
    </source>
</evidence>
<dbReference type="GO" id="GO:0003676">
    <property type="term" value="F:nucleic acid binding"/>
    <property type="evidence" value="ECO:0007669"/>
    <property type="project" value="InterPro"/>
</dbReference>
<name>A0AA38S3P9_9ASTR</name>
<evidence type="ECO:0000313" key="4">
    <source>
        <dbReference type="Proteomes" id="UP001172457"/>
    </source>
</evidence>
<dbReference type="InterPro" id="IPR001878">
    <property type="entry name" value="Znf_CCHC"/>
</dbReference>
<protein>
    <recommendedName>
        <fullName evidence="2">CCHC-type domain-containing protein</fullName>
    </recommendedName>
</protein>
<dbReference type="PANTHER" id="PTHR35317">
    <property type="entry name" value="OS04G0629600 PROTEIN"/>
    <property type="match status" value="1"/>
</dbReference>
<accession>A0AA38S3P9</accession>
<dbReference type="Pfam" id="PF00098">
    <property type="entry name" value="zf-CCHC"/>
    <property type="match status" value="1"/>
</dbReference>
<dbReference type="Gene3D" id="4.10.60.10">
    <property type="entry name" value="Zinc finger, CCHC-type"/>
    <property type="match status" value="1"/>
</dbReference>
<dbReference type="PROSITE" id="PS50158">
    <property type="entry name" value="ZF_CCHC"/>
    <property type="match status" value="1"/>
</dbReference>
<feature type="domain" description="CCHC-type" evidence="2">
    <location>
        <begin position="258"/>
        <end position="272"/>
    </location>
</feature>